<dbReference type="AlphaFoldDB" id="A0AAV0JXY3"/>
<feature type="compositionally biased region" description="Gly residues" evidence="1">
    <location>
        <begin position="50"/>
        <end position="62"/>
    </location>
</feature>
<feature type="region of interest" description="Disordered" evidence="1">
    <location>
        <begin position="136"/>
        <end position="159"/>
    </location>
</feature>
<name>A0AAV0JXY3_9ROSI</name>
<protein>
    <submittedName>
        <fullName evidence="2">Uncharacterized protein</fullName>
    </submittedName>
</protein>
<evidence type="ECO:0000313" key="3">
    <source>
        <dbReference type="Proteomes" id="UP001154282"/>
    </source>
</evidence>
<organism evidence="2 3">
    <name type="scientific">Linum tenue</name>
    <dbReference type="NCBI Taxonomy" id="586396"/>
    <lineage>
        <taxon>Eukaryota</taxon>
        <taxon>Viridiplantae</taxon>
        <taxon>Streptophyta</taxon>
        <taxon>Embryophyta</taxon>
        <taxon>Tracheophyta</taxon>
        <taxon>Spermatophyta</taxon>
        <taxon>Magnoliopsida</taxon>
        <taxon>eudicotyledons</taxon>
        <taxon>Gunneridae</taxon>
        <taxon>Pentapetalae</taxon>
        <taxon>rosids</taxon>
        <taxon>fabids</taxon>
        <taxon>Malpighiales</taxon>
        <taxon>Linaceae</taxon>
        <taxon>Linum</taxon>
    </lineage>
</organism>
<sequence>EAGGSAGFQGDAAPGLQGSEEEEQRQVGLRAPRSQQQLAADLAGDLPDPGNGGPGSRRGGAGTPRRIRLSQFRGFGVEAPPAGFGGGRGDQEGGCSGGGDVPCPCRPRDAQLGIRVRSGFGLWRRLGRDIRCSRVDRRVGGRSSNPSPGLYRGSRGELF</sequence>
<feature type="region of interest" description="Disordered" evidence="1">
    <location>
        <begin position="1"/>
        <end position="99"/>
    </location>
</feature>
<accession>A0AAV0JXY3</accession>
<evidence type="ECO:0000256" key="1">
    <source>
        <dbReference type="SAM" id="MobiDB-lite"/>
    </source>
</evidence>
<gene>
    <name evidence="2" type="ORF">LITE_LOCUS16252</name>
</gene>
<keyword evidence="3" id="KW-1185">Reference proteome</keyword>
<comment type="caution">
    <text evidence="2">The sequence shown here is derived from an EMBL/GenBank/DDBJ whole genome shotgun (WGS) entry which is preliminary data.</text>
</comment>
<dbReference type="EMBL" id="CAMGYJ010000005">
    <property type="protein sequence ID" value="CAI0414332.1"/>
    <property type="molecule type" value="Genomic_DNA"/>
</dbReference>
<feature type="compositionally biased region" description="Gly residues" evidence="1">
    <location>
        <begin position="83"/>
        <end position="99"/>
    </location>
</feature>
<proteinExistence type="predicted"/>
<evidence type="ECO:0000313" key="2">
    <source>
        <dbReference type="EMBL" id="CAI0414332.1"/>
    </source>
</evidence>
<dbReference type="Proteomes" id="UP001154282">
    <property type="component" value="Unassembled WGS sequence"/>
</dbReference>
<feature type="non-terminal residue" evidence="2">
    <location>
        <position position="1"/>
    </location>
</feature>
<reference evidence="2" key="1">
    <citation type="submission" date="2022-08" db="EMBL/GenBank/DDBJ databases">
        <authorList>
            <person name="Gutierrez-Valencia J."/>
        </authorList>
    </citation>
    <scope>NUCLEOTIDE SEQUENCE</scope>
</reference>